<dbReference type="Proteomes" id="UP001161294">
    <property type="component" value="Unassembled WGS sequence"/>
</dbReference>
<protein>
    <submittedName>
        <fullName evidence="1">Uncharacterized protein</fullName>
    </submittedName>
</protein>
<dbReference type="AlphaFoldDB" id="A0AA42W7H3"/>
<gene>
    <name evidence="1" type="ORF">N5J23_17365</name>
</gene>
<comment type="caution">
    <text evidence="1">The sequence shown here is derived from an EMBL/GenBank/DDBJ whole genome shotgun (WGS) entry which is preliminary data.</text>
</comment>
<sequence length="56" mass="6216">MARTLRTYQVTVLDGGKHTRFTTQQRNGAAAATYALSIYPWARSVSTKPLHTHRAG</sequence>
<organism evidence="1 2">
    <name type="scientific">Comamonas aquatica</name>
    <dbReference type="NCBI Taxonomy" id="225991"/>
    <lineage>
        <taxon>Bacteria</taxon>
        <taxon>Pseudomonadati</taxon>
        <taxon>Pseudomonadota</taxon>
        <taxon>Betaproteobacteria</taxon>
        <taxon>Burkholderiales</taxon>
        <taxon>Comamonadaceae</taxon>
        <taxon>Comamonas</taxon>
    </lineage>
</organism>
<evidence type="ECO:0000313" key="2">
    <source>
        <dbReference type="Proteomes" id="UP001161294"/>
    </source>
</evidence>
<proteinExistence type="predicted"/>
<reference evidence="1" key="1">
    <citation type="submission" date="2022-09" db="EMBL/GenBank/DDBJ databases">
        <title>Intensive care unit water sources are persistently colonized with multi-drug resistant bacteria and are the site of extensive horizontal gene transfer of antibiotic resistance genes.</title>
        <authorList>
            <person name="Diorio-Toth L."/>
        </authorList>
    </citation>
    <scope>NUCLEOTIDE SEQUENCE</scope>
    <source>
        <strain evidence="1">GD03686</strain>
    </source>
</reference>
<dbReference type="EMBL" id="JAOCJW010000056">
    <property type="protein sequence ID" value="MDH2007276.1"/>
    <property type="molecule type" value="Genomic_DNA"/>
</dbReference>
<name>A0AA42W7H3_9BURK</name>
<accession>A0AA42W7H3</accession>
<evidence type="ECO:0000313" key="1">
    <source>
        <dbReference type="EMBL" id="MDH2007276.1"/>
    </source>
</evidence>
<dbReference type="RefSeq" id="WP_279852113.1">
    <property type="nucleotide sequence ID" value="NZ_JAOCIA010000059.1"/>
</dbReference>